<dbReference type="InterPro" id="IPR036259">
    <property type="entry name" value="MFS_trans_sf"/>
</dbReference>
<feature type="transmembrane region" description="Helical" evidence="6">
    <location>
        <begin position="333"/>
        <end position="352"/>
    </location>
</feature>
<feature type="transmembrane region" description="Helical" evidence="6">
    <location>
        <begin position="184"/>
        <end position="203"/>
    </location>
</feature>
<keyword evidence="3 6" id="KW-1133">Transmembrane helix</keyword>
<reference evidence="7" key="1">
    <citation type="submission" date="2022-03" db="EMBL/GenBank/DDBJ databases">
        <authorList>
            <person name="Martin C."/>
        </authorList>
    </citation>
    <scope>NUCLEOTIDE SEQUENCE</scope>
</reference>
<evidence type="ECO:0000256" key="1">
    <source>
        <dbReference type="ARBA" id="ARBA00004141"/>
    </source>
</evidence>
<feature type="transmembrane region" description="Helical" evidence="6">
    <location>
        <begin position="78"/>
        <end position="96"/>
    </location>
</feature>
<feature type="compositionally biased region" description="Polar residues" evidence="5">
    <location>
        <begin position="251"/>
        <end position="261"/>
    </location>
</feature>
<dbReference type="AlphaFoldDB" id="A0A8J1Y9Y8"/>
<evidence type="ECO:0000313" key="7">
    <source>
        <dbReference type="EMBL" id="CAH1772375.1"/>
    </source>
</evidence>
<comment type="subcellular location">
    <subcellularLocation>
        <location evidence="1">Membrane</location>
        <topology evidence="1">Multi-pass membrane protein</topology>
    </subcellularLocation>
</comment>
<feature type="transmembrane region" description="Helical" evidence="6">
    <location>
        <begin position="108"/>
        <end position="133"/>
    </location>
</feature>
<dbReference type="SUPFAM" id="SSF103473">
    <property type="entry name" value="MFS general substrate transporter"/>
    <property type="match status" value="1"/>
</dbReference>
<dbReference type="Proteomes" id="UP000749559">
    <property type="component" value="Unassembled WGS sequence"/>
</dbReference>
<feature type="transmembrane region" description="Helical" evidence="6">
    <location>
        <begin position="49"/>
        <end position="71"/>
    </location>
</feature>
<keyword evidence="2 6" id="KW-0812">Transmembrane</keyword>
<feature type="transmembrane region" description="Helical" evidence="6">
    <location>
        <begin position="431"/>
        <end position="452"/>
    </location>
</feature>
<dbReference type="Pfam" id="PF07690">
    <property type="entry name" value="MFS_1"/>
    <property type="match status" value="1"/>
</dbReference>
<feature type="transmembrane region" description="Helical" evidence="6">
    <location>
        <begin position="394"/>
        <end position="419"/>
    </location>
</feature>
<feature type="transmembrane region" description="Helical" evidence="6">
    <location>
        <begin position="12"/>
        <end position="37"/>
    </location>
</feature>
<evidence type="ECO:0000256" key="4">
    <source>
        <dbReference type="ARBA" id="ARBA00023136"/>
    </source>
</evidence>
<dbReference type="OrthoDB" id="6089360at2759"/>
<dbReference type="Gene3D" id="1.20.1250.20">
    <property type="entry name" value="MFS general substrate transporter like domains"/>
    <property type="match status" value="1"/>
</dbReference>
<dbReference type="GO" id="GO:0022857">
    <property type="term" value="F:transmembrane transporter activity"/>
    <property type="evidence" value="ECO:0007669"/>
    <property type="project" value="InterPro"/>
</dbReference>
<proteinExistence type="predicted"/>
<accession>A0A8J1Y9Y8</accession>
<dbReference type="EMBL" id="CAIIXF020000001">
    <property type="protein sequence ID" value="CAH1772375.1"/>
    <property type="molecule type" value="Genomic_DNA"/>
</dbReference>
<sequence>MMDKSRIEVKRYISVCVGIFGLVFYGIILGFNIYAVALKETFNYTQTELEYIAASGIVGSEITSYLTGIAVDRFGPRSTCVVAAILSSSCFALMWMATKFISFFASRSWIMCLIYFMAASGCCMNFLACMAPISLNFKENHRGKIVGFASATIGASPLIFTAIYQGFFVQGHVTDEQNQHIGDFFVLLSIWAACAYSLCAAFLKIIPPEDTSIALYLKGEGKDPSPCNDQNDATNIETNIDHAIANLVNANEGNETNQNDNKLNDKTPLFQKDSDSKNNKPDSFNCKDITCFQMMKTLKFHLLLWIAILIRGIGWTFAANITTMAKSAHLETASAILLMIIPIANTLSRFFVGFIPDVLKQRFTWIPLSSSLLVASLLMMMGQTILIFFNQHLAALVCFCVMSSISCGFISTLVPIFIIELFGMKEFSQKLGLVFTLVGIVAFPFAKIFGVIYEQNSPPSSNDCFGVHCSRWTYVSMAILSFLSVALSAALMKAEHKKHSS</sequence>
<organism evidence="7 8">
    <name type="scientific">Owenia fusiformis</name>
    <name type="common">Polychaete worm</name>
    <dbReference type="NCBI Taxonomy" id="6347"/>
    <lineage>
        <taxon>Eukaryota</taxon>
        <taxon>Metazoa</taxon>
        <taxon>Spiralia</taxon>
        <taxon>Lophotrochozoa</taxon>
        <taxon>Annelida</taxon>
        <taxon>Polychaeta</taxon>
        <taxon>Sedentaria</taxon>
        <taxon>Canalipalpata</taxon>
        <taxon>Sabellida</taxon>
        <taxon>Oweniida</taxon>
        <taxon>Oweniidae</taxon>
        <taxon>Owenia</taxon>
    </lineage>
</organism>
<feature type="region of interest" description="Disordered" evidence="5">
    <location>
        <begin position="251"/>
        <end position="279"/>
    </location>
</feature>
<dbReference type="PANTHER" id="PTHR21576">
    <property type="entry name" value="UNCHARACTERIZED NODULIN-LIKE PROTEIN"/>
    <property type="match status" value="1"/>
</dbReference>
<gene>
    <name evidence="7" type="ORF">OFUS_LOCUS147</name>
</gene>
<evidence type="ECO:0000256" key="6">
    <source>
        <dbReference type="SAM" id="Phobius"/>
    </source>
</evidence>
<dbReference type="GO" id="GO:0016020">
    <property type="term" value="C:membrane"/>
    <property type="evidence" value="ECO:0007669"/>
    <property type="project" value="UniProtKB-SubCell"/>
</dbReference>
<evidence type="ECO:0000256" key="5">
    <source>
        <dbReference type="SAM" id="MobiDB-lite"/>
    </source>
</evidence>
<feature type="transmembrane region" description="Helical" evidence="6">
    <location>
        <begin position="145"/>
        <end position="164"/>
    </location>
</feature>
<keyword evidence="8" id="KW-1185">Reference proteome</keyword>
<keyword evidence="4 6" id="KW-0472">Membrane</keyword>
<dbReference type="InterPro" id="IPR011701">
    <property type="entry name" value="MFS"/>
</dbReference>
<evidence type="ECO:0000313" key="8">
    <source>
        <dbReference type="Proteomes" id="UP000749559"/>
    </source>
</evidence>
<feature type="transmembrane region" description="Helical" evidence="6">
    <location>
        <begin position="364"/>
        <end position="388"/>
    </location>
</feature>
<name>A0A8J1Y9Y8_OWEFU</name>
<feature type="transmembrane region" description="Helical" evidence="6">
    <location>
        <begin position="472"/>
        <end position="492"/>
    </location>
</feature>
<evidence type="ECO:0000256" key="2">
    <source>
        <dbReference type="ARBA" id="ARBA00022692"/>
    </source>
</evidence>
<feature type="transmembrane region" description="Helical" evidence="6">
    <location>
        <begin position="302"/>
        <end position="321"/>
    </location>
</feature>
<comment type="caution">
    <text evidence="7">The sequence shown here is derived from an EMBL/GenBank/DDBJ whole genome shotgun (WGS) entry which is preliminary data.</text>
</comment>
<dbReference type="PANTHER" id="PTHR21576:SF158">
    <property type="entry name" value="RIBOSOMAL RNA-PROCESSING PROTEIN 12-LIKE CONSERVED DOMAIN-CONTAINING PROTEIN"/>
    <property type="match status" value="1"/>
</dbReference>
<protein>
    <submittedName>
        <fullName evidence="7">Uncharacterized protein</fullName>
    </submittedName>
</protein>
<evidence type="ECO:0000256" key="3">
    <source>
        <dbReference type="ARBA" id="ARBA00022989"/>
    </source>
</evidence>